<proteinExistence type="inferred from homology"/>
<dbReference type="GO" id="GO:0004553">
    <property type="term" value="F:hydrolase activity, hydrolyzing O-glycosyl compounds"/>
    <property type="evidence" value="ECO:0007669"/>
    <property type="project" value="InterPro"/>
</dbReference>
<name>A0A6A0BA70_9LACT</name>
<dbReference type="EMBL" id="BLLH01000011">
    <property type="protein sequence ID" value="GFH41264.1"/>
    <property type="molecule type" value="Genomic_DNA"/>
</dbReference>
<protein>
    <recommendedName>
        <fullName evidence="8">DUF5648 domain-containing protein</fullName>
    </recommendedName>
</protein>
<feature type="chain" id="PRO_5025511201" description="DUF5648 domain-containing protein" evidence="7">
    <location>
        <begin position="34"/>
        <end position="487"/>
    </location>
</feature>
<dbReference type="InterPro" id="IPR051795">
    <property type="entry name" value="Glycosyl_Hydrlase_43"/>
</dbReference>
<reference evidence="9 10" key="1">
    <citation type="submission" date="2020-02" db="EMBL/GenBank/DDBJ databases">
        <title>Draft genome sequence of Lactococcus sp. Hs20B0-1.</title>
        <authorList>
            <person name="Noda S."/>
            <person name="Yuki M."/>
            <person name="Ohkuma M."/>
        </authorList>
    </citation>
    <scope>NUCLEOTIDE SEQUENCE [LARGE SCALE GENOMIC DNA]</scope>
    <source>
        <strain evidence="9 10">Hs20B0-1</strain>
    </source>
</reference>
<dbReference type="AlphaFoldDB" id="A0A6A0BA70"/>
<comment type="caution">
    <text evidence="9">The sequence shown here is derived from an EMBL/GenBank/DDBJ whole genome shotgun (WGS) entry which is preliminary data.</text>
</comment>
<feature type="active site" description="Proton acceptor" evidence="4">
    <location>
        <position position="199"/>
    </location>
</feature>
<keyword evidence="7" id="KW-0732">Signal</keyword>
<evidence type="ECO:0000256" key="4">
    <source>
        <dbReference type="PIRSR" id="PIRSR606710-1"/>
    </source>
</evidence>
<feature type="active site" description="Proton donor" evidence="4">
    <location>
        <position position="376"/>
    </location>
</feature>
<gene>
    <name evidence="9" type="ORF">Hs20B_16620</name>
</gene>
<dbReference type="Gene3D" id="2.115.10.20">
    <property type="entry name" value="Glycosyl hydrolase domain, family 43"/>
    <property type="match status" value="1"/>
</dbReference>
<dbReference type="InterPro" id="IPR043708">
    <property type="entry name" value="DUF5648"/>
</dbReference>
<feature type="signal peptide" evidence="7">
    <location>
        <begin position="1"/>
        <end position="33"/>
    </location>
</feature>
<dbReference type="Pfam" id="PF18885">
    <property type="entry name" value="DUF5648"/>
    <property type="match status" value="1"/>
</dbReference>
<dbReference type="Pfam" id="PF04616">
    <property type="entry name" value="Glyco_hydro_43"/>
    <property type="match status" value="1"/>
</dbReference>
<evidence type="ECO:0000256" key="6">
    <source>
        <dbReference type="RuleBase" id="RU361187"/>
    </source>
</evidence>
<feature type="site" description="Important for catalytic activity, responsible for pKa modulation of the active site Glu and correct orientation of both the proton donor and substrate" evidence="5">
    <location>
        <position position="308"/>
    </location>
</feature>
<evidence type="ECO:0000256" key="5">
    <source>
        <dbReference type="PIRSR" id="PIRSR606710-2"/>
    </source>
</evidence>
<evidence type="ECO:0000256" key="2">
    <source>
        <dbReference type="ARBA" id="ARBA00022801"/>
    </source>
</evidence>
<dbReference type="PANTHER" id="PTHR42812">
    <property type="entry name" value="BETA-XYLOSIDASE"/>
    <property type="match status" value="1"/>
</dbReference>
<evidence type="ECO:0000256" key="3">
    <source>
        <dbReference type="ARBA" id="ARBA00023295"/>
    </source>
</evidence>
<evidence type="ECO:0000256" key="1">
    <source>
        <dbReference type="ARBA" id="ARBA00009865"/>
    </source>
</evidence>
<dbReference type="PANTHER" id="PTHR42812:SF5">
    <property type="entry name" value="ENDO-ARABINASE"/>
    <property type="match status" value="1"/>
</dbReference>
<dbReference type="Proteomes" id="UP000475928">
    <property type="component" value="Unassembled WGS sequence"/>
</dbReference>
<comment type="similarity">
    <text evidence="1 6">Belongs to the glycosyl hydrolase 43 family.</text>
</comment>
<dbReference type="InterPro" id="IPR023296">
    <property type="entry name" value="Glyco_hydro_beta-prop_sf"/>
</dbReference>
<keyword evidence="3 6" id="KW-0326">Glycosidase</keyword>
<organism evidence="9 10">
    <name type="scientific">Pseudolactococcus insecticola</name>
    <dbReference type="NCBI Taxonomy" id="2709158"/>
    <lineage>
        <taxon>Bacteria</taxon>
        <taxon>Bacillati</taxon>
        <taxon>Bacillota</taxon>
        <taxon>Bacilli</taxon>
        <taxon>Lactobacillales</taxon>
        <taxon>Streptococcaceae</taxon>
        <taxon>Pseudolactococcus</taxon>
    </lineage>
</organism>
<evidence type="ECO:0000256" key="7">
    <source>
        <dbReference type="SAM" id="SignalP"/>
    </source>
</evidence>
<dbReference type="SUPFAM" id="SSF75005">
    <property type="entry name" value="Arabinanase/levansucrase/invertase"/>
    <property type="match status" value="1"/>
</dbReference>
<dbReference type="InterPro" id="IPR006710">
    <property type="entry name" value="Glyco_hydro_43"/>
</dbReference>
<sequence>MSVKVMKKRKLVAVSFLAAVAAMGIYVQSTVSANDVGSQSVYRFYNSKSGENFYTANNTEYKSLVGNSNWTYEGIGWVAPASSKIPVYRLYNKKSGEHQFTANQATKNSLIKQGWIYEGVGFYSAESKKVPVYRIHNQKVASGLHIYTDDTIERKNLIKDKSVWLDEGVAWSGIKKGNISTATVSEGKSIIATNGTFADPTAISVNDVTYMYSTSIGTKKIPLAIMDRDGGYEIKKDVLNRLPKWAKGSIWAPSVSKFNGKYYLYFSVTDKTTNKFRIGVATSNTPDGTFSVSDEPVTAMDAAGGVIDPSIYIENGTQYLAFKNDGNAVGQASNLYIIKLTAAGSHTTGSSYKMISNLNVENPNPKYKGKAAYTIEAPYLVKAPDNTYVLFFAGNSYAQLDYFTGYATSKSLLGAYKYQNTVFTSEKTNNKIQGPGGTEVLISDKGEKMLYLHGWVNYNKTDSTKRRITYGVPFSWQSGHVPYVNVK</sequence>
<evidence type="ECO:0000313" key="9">
    <source>
        <dbReference type="EMBL" id="GFH41264.1"/>
    </source>
</evidence>
<accession>A0A6A0BA70</accession>
<keyword evidence="10" id="KW-1185">Reference proteome</keyword>
<evidence type="ECO:0000259" key="8">
    <source>
        <dbReference type="Pfam" id="PF18885"/>
    </source>
</evidence>
<feature type="domain" description="DUF5648" evidence="8">
    <location>
        <begin position="41"/>
        <end position="172"/>
    </location>
</feature>
<evidence type="ECO:0000313" key="10">
    <source>
        <dbReference type="Proteomes" id="UP000475928"/>
    </source>
</evidence>
<keyword evidence="2 6" id="KW-0378">Hydrolase</keyword>
<dbReference type="GO" id="GO:0005975">
    <property type="term" value="P:carbohydrate metabolic process"/>
    <property type="evidence" value="ECO:0007669"/>
    <property type="project" value="InterPro"/>
</dbReference>